<feature type="transmembrane region" description="Helical" evidence="1">
    <location>
        <begin position="9"/>
        <end position="32"/>
    </location>
</feature>
<feature type="transmembrane region" description="Helical" evidence="1">
    <location>
        <begin position="38"/>
        <end position="57"/>
    </location>
</feature>
<accession>H8KT97</accession>
<dbReference type="Proteomes" id="UP000007590">
    <property type="component" value="Chromosome"/>
</dbReference>
<keyword evidence="1" id="KW-1133">Transmembrane helix</keyword>
<dbReference type="eggNOG" id="ENOG5033IEY">
    <property type="taxonomic scope" value="Bacteria"/>
</dbReference>
<dbReference type="STRING" id="929556.Solca_0124"/>
<dbReference type="KEGG" id="scn:Solca_0124"/>
<organism evidence="2 3">
    <name type="scientific">Solitalea canadensis (strain ATCC 29591 / DSM 3403 / JCM 21819 / LMG 8368 / NBRC 15130 / NCIMB 12057 / USAM 9D)</name>
    <name type="common">Flexibacter canadensis</name>
    <dbReference type="NCBI Taxonomy" id="929556"/>
    <lineage>
        <taxon>Bacteria</taxon>
        <taxon>Pseudomonadati</taxon>
        <taxon>Bacteroidota</taxon>
        <taxon>Sphingobacteriia</taxon>
        <taxon>Sphingobacteriales</taxon>
        <taxon>Sphingobacteriaceae</taxon>
        <taxon>Solitalea</taxon>
    </lineage>
</organism>
<sequence>MDLDPSVSIAIYLCIPIVFVINLIIASGLYLFKKKELSGLFVLNSIIASILMYFLFAEGIDRHQNRRLESWKFTKGDTVFDLVRWKEINEFSLSYSTVQGLSLNFLDGNCQFKNGEWILTTDSTLMKIRNDYLIGFRKQSDTIKMKKIVR</sequence>
<proteinExistence type="predicted"/>
<dbReference type="OrthoDB" id="1255331at2"/>
<evidence type="ECO:0000313" key="2">
    <source>
        <dbReference type="EMBL" id="AFD05280.1"/>
    </source>
</evidence>
<gene>
    <name evidence="2" type="ordered locus">Solca_0124</name>
</gene>
<protein>
    <submittedName>
        <fullName evidence="2">Uncharacterized protein</fullName>
    </submittedName>
</protein>
<keyword evidence="1" id="KW-0472">Membrane</keyword>
<name>H8KT97_SOLCM</name>
<dbReference type="AlphaFoldDB" id="H8KT97"/>
<dbReference type="RefSeq" id="WP_014678508.1">
    <property type="nucleotide sequence ID" value="NC_017770.1"/>
</dbReference>
<evidence type="ECO:0000256" key="1">
    <source>
        <dbReference type="SAM" id="Phobius"/>
    </source>
</evidence>
<keyword evidence="3" id="KW-1185">Reference proteome</keyword>
<dbReference type="EMBL" id="CP003349">
    <property type="protein sequence ID" value="AFD05280.1"/>
    <property type="molecule type" value="Genomic_DNA"/>
</dbReference>
<reference evidence="2" key="1">
    <citation type="submission" date="2012-02" db="EMBL/GenBank/DDBJ databases">
        <title>The complete genome of Solitalea canadensis DSM 3403.</title>
        <authorList>
            <consortium name="US DOE Joint Genome Institute (JGI-PGF)"/>
            <person name="Lucas S."/>
            <person name="Copeland A."/>
            <person name="Lapidus A."/>
            <person name="Glavina del Rio T."/>
            <person name="Dalin E."/>
            <person name="Tice H."/>
            <person name="Bruce D."/>
            <person name="Goodwin L."/>
            <person name="Pitluck S."/>
            <person name="Peters L."/>
            <person name="Ovchinnikova G."/>
            <person name="Lu M."/>
            <person name="Kyrpides N."/>
            <person name="Mavromatis K."/>
            <person name="Ivanova N."/>
            <person name="Brettin T."/>
            <person name="Detter J.C."/>
            <person name="Han C."/>
            <person name="Larimer F."/>
            <person name="Land M."/>
            <person name="Hauser L."/>
            <person name="Markowitz V."/>
            <person name="Cheng J.-F."/>
            <person name="Hugenholtz P."/>
            <person name="Woyke T."/>
            <person name="Wu D."/>
            <person name="Spring S."/>
            <person name="Schroeder M."/>
            <person name="Kopitz M."/>
            <person name="Brambilla E."/>
            <person name="Klenk H.-P."/>
            <person name="Eisen J.A."/>
        </authorList>
    </citation>
    <scope>NUCLEOTIDE SEQUENCE</scope>
    <source>
        <strain evidence="2">DSM 3403</strain>
    </source>
</reference>
<dbReference type="HOGENOM" id="CLU_1739322_0_0_10"/>
<evidence type="ECO:0000313" key="3">
    <source>
        <dbReference type="Proteomes" id="UP000007590"/>
    </source>
</evidence>
<keyword evidence="1" id="KW-0812">Transmembrane</keyword>